<feature type="transmembrane region" description="Helical" evidence="1">
    <location>
        <begin position="77"/>
        <end position="97"/>
    </location>
</feature>
<accession>A0AAU7TPQ3</accession>
<reference evidence="2" key="1">
    <citation type="submission" date="2024-06" db="EMBL/GenBank/DDBJ databases">
        <title>Kribbella sp. strain HUAS MG21 genome sequences.</title>
        <authorList>
            <person name="Mo P."/>
        </authorList>
    </citation>
    <scope>NUCLEOTIDE SEQUENCE</scope>
    <source>
        <strain evidence="2">HUAS MG21</strain>
    </source>
</reference>
<dbReference type="AlphaFoldDB" id="A0AAU7TPQ3"/>
<keyword evidence="1" id="KW-0472">Membrane</keyword>
<evidence type="ECO:0008006" key="3">
    <source>
        <dbReference type="Google" id="ProtNLM"/>
    </source>
</evidence>
<evidence type="ECO:0000313" key="2">
    <source>
        <dbReference type="EMBL" id="XBV28713.1"/>
    </source>
</evidence>
<dbReference type="EMBL" id="CP158165">
    <property type="protein sequence ID" value="XBV28713.1"/>
    <property type="molecule type" value="Genomic_DNA"/>
</dbReference>
<dbReference type="RefSeq" id="WP_350281463.1">
    <property type="nucleotide sequence ID" value="NZ_CP158165.1"/>
</dbReference>
<sequence length="181" mass="21146">MRHYPDLTEQPRGGNMTVMGERLPEAWIVEWHRNHRVEFPLRRWSFLQAPFLLVPTMGLLSLSSIPDMLDDGPWRFLAYLLIALYTGVVVGLAWQLVTQRPVLVVDHRGIHLGRRRFLPWDDVGSISPVIGPKPLRRLEIFQKNVWAKNLTLTQQHVNDLQAFRTWLDELLTENRQISHSN</sequence>
<name>A0AAU7TPQ3_9ACTN</name>
<keyword evidence="1" id="KW-0812">Transmembrane</keyword>
<keyword evidence="1" id="KW-1133">Transmembrane helix</keyword>
<evidence type="ECO:0000256" key="1">
    <source>
        <dbReference type="SAM" id="Phobius"/>
    </source>
</evidence>
<feature type="transmembrane region" description="Helical" evidence="1">
    <location>
        <begin position="44"/>
        <end position="65"/>
    </location>
</feature>
<proteinExistence type="predicted"/>
<protein>
    <recommendedName>
        <fullName evidence="3">PH domain-containing protein</fullName>
    </recommendedName>
</protein>
<gene>
    <name evidence="2" type="ORF">ABN611_20220</name>
</gene>
<organism evidence="2">
    <name type="scientific">Kribbella sp. HUAS MG21</name>
    <dbReference type="NCBI Taxonomy" id="3160966"/>
    <lineage>
        <taxon>Bacteria</taxon>
        <taxon>Bacillati</taxon>
        <taxon>Actinomycetota</taxon>
        <taxon>Actinomycetes</taxon>
        <taxon>Propionibacteriales</taxon>
        <taxon>Kribbellaceae</taxon>
        <taxon>Kribbella</taxon>
    </lineage>
</organism>